<evidence type="ECO:0000256" key="5">
    <source>
        <dbReference type="ARBA" id="ARBA00022801"/>
    </source>
</evidence>
<keyword evidence="3" id="KW-0328">Glycosyltransferase</keyword>
<dbReference type="SUPFAM" id="SSF141523">
    <property type="entry name" value="L,D-transpeptidase catalytic domain-like"/>
    <property type="match status" value="1"/>
</dbReference>
<dbReference type="InterPro" id="IPR050979">
    <property type="entry name" value="LD-transpeptidase"/>
</dbReference>
<evidence type="ECO:0000256" key="9">
    <source>
        <dbReference type="PROSITE-ProRule" id="PRU01373"/>
    </source>
</evidence>
<dbReference type="InterPro" id="IPR005490">
    <property type="entry name" value="LD_TPept_cat_dom"/>
</dbReference>
<keyword evidence="8 9" id="KW-0961">Cell wall biogenesis/degradation</keyword>
<proteinExistence type="inferred from homology"/>
<sequence>MRARKVIIASVLSAVVAGLAAILGYDATQGDRIAAGVTVDGVDIGELHAGAARVKLRERLLEPLQRPMVVRHPERTFRLTAEQARLRVDVEDSVQRALAASRAGDPFSRTWRDLTGKRLDHDVDARVSYSRASVDRLVARVGDRLDRDAVDADIDIDASGVDVRRAKAGRRLDARRLERQLHRRLIDFDGRRTVTARTATVAPKVTDDELERRYPAVLVVDRQSFTLTLYKKLEEAKRYQVAVGKVGMETPRGLYQIQNKAVNPAWHVPDSDWAGDLAGKVIEPDDPKNPIKARWMGIYDGAGIHGTDADESIGSAASHGCIRMRIPEVIELYDEVPVSAPVYIA</sequence>
<feature type="domain" description="L,D-TPase catalytic" evidence="10">
    <location>
        <begin position="216"/>
        <end position="345"/>
    </location>
</feature>
<evidence type="ECO:0000256" key="2">
    <source>
        <dbReference type="ARBA" id="ARBA00005992"/>
    </source>
</evidence>
<dbReference type="CDD" id="cd16913">
    <property type="entry name" value="YkuD_like"/>
    <property type="match status" value="1"/>
</dbReference>
<accession>A0A6J4S6U6</accession>
<evidence type="ECO:0000256" key="4">
    <source>
        <dbReference type="ARBA" id="ARBA00022679"/>
    </source>
</evidence>
<dbReference type="GO" id="GO:0016757">
    <property type="term" value="F:glycosyltransferase activity"/>
    <property type="evidence" value="ECO:0007669"/>
    <property type="project" value="UniProtKB-KW"/>
</dbReference>
<evidence type="ECO:0000256" key="6">
    <source>
        <dbReference type="ARBA" id="ARBA00022960"/>
    </source>
</evidence>
<protein>
    <recommendedName>
        <fullName evidence="10">L,D-TPase catalytic domain-containing protein</fullName>
    </recommendedName>
</protein>
<dbReference type="AlphaFoldDB" id="A0A6J4S6U6"/>
<dbReference type="InterPro" id="IPR038063">
    <property type="entry name" value="Transpep_catalytic_dom"/>
</dbReference>
<reference evidence="11" key="1">
    <citation type="submission" date="2020-02" db="EMBL/GenBank/DDBJ databases">
        <authorList>
            <person name="Meier V. D."/>
        </authorList>
    </citation>
    <scope>NUCLEOTIDE SEQUENCE</scope>
    <source>
        <strain evidence="11">AVDCRST_MAG38</strain>
    </source>
</reference>
<feature type="active site" description="Nucleophile" evidence="9">
    <location>
        <position position="321"/>
    </location>
</feature>
<dbReference type="PROSITE" id="PS52029">
    <property type="entry name" value="LD_TPASE"/>
    <property type="match status" value="1"/>
</dbReference>
<dbReference type="GO" id="GO:0018104">
    <property type="term" value="P:peptidoglycan-protein cross-linking"/>
    <property type="evidence" value="ECO:0007669"/>
    <property type="project" value="TreeGrafter"/>
</dbReference>
<dbReference type="EMBL" id="CADCVJ010000221">
    <property type="protein sequence ID" value="CAA9491286.1"/>
    <property type="molecule type" value="Genomic_DNA"/>
</dbReference>
<keyword evidence="6 9" id="KW-0133">Cell shape</keyword>
<dbReference type="Pfam" id="PF03734">
    <property type="entry name" value="YkuD"/>
    <property type="match status" value="1"/>
</dbReference>
<dbReference type="PANTHER" id="PTHR30582:SF24">
    <property type="entry name" value="L,D-TRANSPEPTIDASE ERFK_SRFK-RELATED"/>
    <property type="match status" value="1"/>
</dbReference>
<dbReference type="GO" id="GO:0071555">
    <property type="term" value="P:cell wall organization"/>
    <property type="evidence" value="ECO:0007669"/>
    <property type="project" value="UniProtKB-UniRule"/>
</dbReference>
<dbReference type="GO" id="GO:0071972">
    <property type="term" value="F:peptidoglycan L,D-transpeptidase activity"/>
    <property type="evidence" value="ECO:0007669"/>
    <property type="project" value="TreeGrafter"/>
</dbReference>
<keyword evidence="5" id="KW-0378">Hydrolase</keyword>
<dbReference type="GO" id="GO:0005576">
    <property type="term" value="C:extracellular region"/>
    <property type="evidence" value="ECO:0007669"/>
    <property type="project" value="TreeGrafter"/>
</dbReference>
<comment type="pathway">
    <text evidence="1 9">Cell wall biogenesis; peptidoglycan biosynthesis.</text>
</comment>
<keyword evidence="7 9" id="KW-0573">Peptidoglycan synthesis</keyword>
<name>A0A6J4S6U6_9ACTN</name>
<evidence type="ECO:0000313" key="11">
    <source>
        <dbReference type="EMBL" id="CAA9491286.1"/>
    </source>
</evidence>
<feature type="active site" description="Proton donor/acceptor" evidence="9">
    <location>
        <position position="305"/>
    </location>
</feature>
<comment type="similarity">
    <text evidence="2">Belongs to the YkuD family.</text>
</comment>
<evidence type="ECO:0000256" key="8">
    <source>
        <dbReference type="ARBA" id="ARBA00023316"/>
    </source>
</evidence>
<dbReference type="InterPro" id="IPR022029">
    <property type="entry name" value="YoaR-like_PG-bd"/>
</dbReference>
<organism evidence="11">
    <name type="scientific">uncultured Solirubrobacteraceae bacterium</name>
    <dbReference type="NCBI Taxonomy" id="1162706"/>
    <lineage>
        <taxon>Bacteria</taxon>
        <taxon>Bacillati</taxon>
        <taxon>Actinomycetota</taxon>
        <taxon>Thermoleophilia</taxon>
        <taxon>Solirubrobacterales</taxon>
        <taxon>Solirubrobacteraceae</taxon>
        <taxon>environmental samples</taxon>
    </lineage>
</organism>
<dbReference type="GO" id="GO:0008360">
    <property type="term" value="P:regulation of cell shape"/>
    <property type="evidence" value="ECO:0007669"/>
    <property type="project" value="UniProtKB-UniRule"/>
</dbReference>
<evidence type="ECO:0000259" key="10">
    <source>
        <dbReference type="PROSITE" id="PS52029"/>
    </source>
</evidence>
<dbReference type="Gene3D" id="2.40.440.10">
    <property type="entry name" value="L,D-transpeptidase catalytic domain-like"/>
    <property type="match status" value="1"/>
</dbReference>
<evidence type="ECO:0000256" key="3">
    <source>
        <dbReference type="ARBA" id="ARBA00022676"/>
    </source>
</evidence>
<evidence type="ECO:0000256" key="7">
    <source>
        <dbReference type="ARBA" id="ARBA00022984"/>
    </source>
</evidence>
<dbReference type="Pfam" id="PF12229">
    <property type="entry name" value="PG_binding_4"/>
    <property type="match status" value="1"/>
</dbReference>
<evidence type="ECO:0000256" key="1">
    <source>
        <dbReference type="ARBA" id="ARBA00004752"/>
    </source>
</evidence>
<gene>
    <name evidence="11" type="ORF">AVDCRST_MAG38-2643</name>
</gene>
<dbReference type="PANTHER" id="PTHR30582">
    <property type="entry name" value="L,D-TRANSPEPTIDASE"/>
    <property type="match status" value="1"/>
</dbReference>
<dbReference type="UniPathway" id="UPA00219"/>
<keyword evidence="4" id="KW-0808">Transferase</keyword>